<accession>A0A0E9T4A5</accession>
<proteinExistence type="predicted"/>
<sequence>MFRAGVLGRIFPHPSTVQRILVRTSLVSSEIEGFIISRNCEVSSSLSF</sequence>
<dbReference type="EMBL" id="GBXM01060325">
    <property type="protein sequence ID" value="JAH48252.1"/>
    <property type="molecule type" value="Transcribed_RNA"/>
</dbReference>
<protein>
    <submittedName>
        <fullName evidence="1">Uncharacterized protein</fullName>
    </submittedName>
</protein>
<reference evidence="1" key="2">
    <citation type="journal article" date="2015" name="Fish Shellfish Immunol.">
        <title>Early steps in the European eel (Anguilla anguilla)-Vibrio vulnificus interaction in the gills: Role of the RtxA13 toxin.</title>
        <authorList>
            <person name="Callol A."/>
            <person name="Pajuelo D."/>
            <person name="Ebbesson L."/>
            <person name="Teles M."/>
            <person name="MacKenzie S."/>
            <person name="Amaro C."/>
        </authorList>
    </citation>
    <scope>NUCLEOTIDE SEQUENCE</scope>
</reference>
<evidence type="ECO:0000313" key="1">
    <source>
        <dbReference type="EMBL" id="JAH48252.1"/>
    </source>
</evidence>
<organism evidence="1">
    <name type="scientific">Anguilla anguilla</name>
    <name type="common">European freshwater eel</name>
    <name type="synonym">Muraena anguilla</name>
    <dbReference type="NCBI Taxonomy" id="7936"/>
    <lineage>
        <taxon>Eukaryota</taxon>
        <taxon>Metazoa</taxon>
        <taxon>Chordata</taxon>
        <taxon>Craniata</taxon>
        <taxon>Vertebrata</taxon>
        <taxon>Euteleostomi</taxon>
        <taxon>Actinopterygii</taxon>
        <taxon>Neopterygii</taxon>
        <taxon>Teleostei</taxon>
        <taxon>Anguilliformes</taxon>
        <taxon>Anguillidae</taxon>
        <taxon>Anguilla</taxon>
    </lineage>
</organism>
<reference evidence="1" key="1">
    <citation type="submission" date="2014-11" db="EMBL/GenBank/DDBJ databases">
        <authorList>
            <person name="Amaro Gonzalez C."/>
        </authorList>
    </citation>
    <scope>NUCLEOTIDE SEQUENCE</scope>
</reference>
<name>A0A0E9T4A5_ANGAN</name>
<dbReference type="AlphaFoldDB" id="A0A0E9T4A5"/>